<evidence type="ECO:0000256" key="1">
    <source>
        <dbReference type="ARBA" id="ARBA00004629"/>
    </source>
</evidence>
<evidence type="ECO:0000313" key="10">
    <source>
        <dbReference type="EMBL" id="CAG9765314.1"/>
    </source>
</evidence>
<sequence length="599" mass="68798">MSCSIPLITITEVRPSYLSWFEENPVNLIHAKLPSVASASDSEVSFKEEPKEEVDDDLDLTGDPLKVDLGHDESLQVFHKETTTQMWYLDEDKHYPLLVKTARHKLNKILKNPDSNQVLSTYIVCNADDSEKTVLLGGNSKDQMACSVHILGHLTQKQVQEIQLSEEEDLKASFEGEIQINEYLDKITYNLYGKSLKNFFHQNASMRYLSTMHGSIDIDVISCKKNSQSKDEDKIKVRLEIVAGHELLKLHFLWLELVELQKLSDILSDATDEENVICEDPLDQDIIYKCIVEFLSSKHLKLESGKEVVDLNNIRQEDLLDGLWRILTRCENVSVLRDSFMFLFEELAAGITRKNLPIKDNCSKISLIIKNISDGKIGVPDISFIDSVELLFELGAQKLKYDFEVILAQFTTRFTNNSNSIQSIWAKFYEHGQEDVKMLRRTRATRGVNHIKPEILDSKVKQLSYLAQLYIASEFIYLLKENVNLMDEGYWHIYGCIEKEYISNCSRIKDFRGIYDSPLVEMSMDLNVRNAPLVLKSLCPSRWIMSMKMGNKSTTETVIYDLCNSPIFPPRIYDYDVPISDSESMVYFVTKMSRSTGLF</sequence>
<evidence type="ECO:0000256" key="7">
    <source>
        <dbReference type="ARBA" id="ARBA00023306"/>
    </source>
</evidence>
<dbReference type="EMBL" id="OU892278">
    <property type="protein sequence ID" value="CAG9765314.1"/>
    <property type="molecule type" value="Genomic_DNA"/>
</dbReference>
<dbReference type="Proteomes" id="UP001152799">
    <property type="component" value="Chromosome 2"/>
</dbReference>
<dbReference type="PANTHER" id="PTHR15995:SF1">
    <property type="entry name" value="PROTEIN ZWILCH HOMOLOG"/>
    <property type="match status" value="1"/>
</dbReference>
<proteinExistence type="inferred from homology"/>
<evidence type="ECO:0000256" key="8">
    <source>
        <dbReference type="ARBA" id="ARBA00023328"/>
    </source>
</evidence>
<comment type="function">
    <text evidence="9">Essential component of the mitotic checkpoint, which prevents cells from prematurely exiting mitosis. Required for the assembly of the dynein-dynactin and MAD1-MAD2 complexes onto kinetochores. Its function related to the spindle assembly machinery is proposed to depend on its association in the mitotic RZZ complex.</text>
</comment>
<accession>A0A9N9MJ43</accession>
<keyword evidence="6 9" id="KW-0995">Kinetochore</keyword>
<comment type="subunit">
    <text evidence="9">Component of the RZZ complex.</text>
</comment>
<dbReference type="GO" id="GO:0034501">
    <property type="term" value="P:protein localization to kinetochore"/>
    <property type="evidence" value="ECO:0007669"/>
    <property type="project" value="UniProtKB-UniRule"/>
</dbReference>
<dbReference type="OrthoDB" id="5556307at2759"/>
<dbReference type="AlphaFoldDB" id="A0A9N9MJ43"/>
<comment type="subcellular location">
    <subcellularLocation>
        <location evidence="1 9">Chromosome</location>
        <location evidence="1 9">Centromere</location>
        <location evidence="1 9">Kinetochore</location>
    </subcellularLocation>
</comment>
<dbReference type="Pfam" id="PF09817">
    <property type="entry name" value="Zwilch"/>
    <property type="match status" value="1"/>
</dbReference>
<name>A0A9N9MJ43_9CUCU</name>
<keyword evidence="11" id="KW-1185">Reference proteome</keyword>
<organism evidence="10 11">
    <name type="scientific">Ceutorhynchus assimilis</name>
    <name type="common">cabbage seed weevil</name>
    <dbReference type="NCBI Taxonomy" id="467358"/>
    <lineage>
        <taxon>Eukaryota</taxon>
        <taxon>Metazoa</taxon>
        <taxon>Ecdysozoa</taxon>
        <taxon>Arthropoda</taxon>
        <taxon>Hexapoda</taxon>
        <taxon>Insecta</taxon>
        <taxon>Pterygota</taxon>
        <taxon>Neoptera</taxon>
        <taxon>Endopterygota</taxon>
        <taxon>Coleoptera</taxon>
        <taxon>Polyphaga</taxon>
        <taxon>Cucujiformia</taxon>
        <taxon>Curculionidae</taxon>
        <taxon>Ceutorhynchinae</taxon>
        <taxon>Ceutorhynchus</taxon>
    </lineage>
</organism>
<evidence type="ECO:0000256" key="2">
    <source>
        <dbReference type="ARBA" id="ARBA00009062"/>
    </source>
</evidence>
<keyword evidence="8 9" id="KW-0137">Centromere</keyword>
<comment type="similarity">
    <text evidence="2 9">Belongs to the ZWILCH family.</text>
</comment>
<reference evidence="10" key="1">
    <citation type="submission" date="2022-01" db="EMBL/GenBank/DDBJ databases">
        <authorList>
            <person name="King R."/>
        </authorList>
    </citation>
    <scope>NUCLEOTIDE SEQUENCE</scope>
</reference>
<dbReference type="GO" id="GO:0007094">
    <property type="term" value="P:mitotic spindle assembly checkpoint signaling"/>
    <property type="evidence" value="ECO:0007669"/>
    <property type="project" value="UniProtKB-UniRule"/>
</dbReference>
<evidence type="ECO:0000256" key="9">
    <source>
        <dbReference type="RuleBase" id="RU369076"/>
    </source>
</evidence>
<gene>
    <name evidence="10" type="ORF">CEUTPL_LOCUS5923</name>
</gene>
<keyword evidence="7 9" id="KW-0131">Cell cycle</keyword>
<dbReference type="PANTHER" id="PTHR15995">
    <property type="entry name" value="PROTEIN ZWILCH HOMOLOG"/>
    <property type="match status" value="1"/>
</dbReference>
<dbReference type="GO" id="GO:1990423">
    <property type="term" value="C:RZZ complex"/>
    <property type="evidence" value="ECO:0007669"/>
    <property type="project" value="UniProtKB-UniRule"/>
</dbReference>
<evidence type="ECO:0000313" key="11">
    <source>
        <dbReference type="Proteomes" id="UP001152799"/>
    </source>
</evidence>
<evidence type="ECO:0000256" key="3">
    <source>
        <dbReference type="ARBA" id="ARBA00022454"/>
    </source>
</evidence>
<keyword evidence="5 9" id="KW-0498">Mitosis</keyword>
<dbReference type="GO" id="GO:0051301">
    <property type="term" value="P:cell division"/>
    <property type="evidence" value="ECO:0007669"/>
    <property type="project" value="UniProtKB-UniRule"/>
</dbReference>
<evidence type="ECO:0000256" key="4">
    <source>
        <dbReference type="ARBA" id="ARBA00022618"/>
    </source>
</evidence>
<keyword evidence="4 9" id="KW-0132">Cell division</keyword>
<protein>
    <recommendedName>
        <fullName evidence="9">Protein zwilch</fullName>
    </recommendedName>
</protein>
<dbReference type="InterPro" id="IPR018630">
    <property type="entry name" value="Zwilch"/>
</dbReference>
<keyword evidence="3 9" id="KW-0158">Chromosome</keyword>
<evidence type="ECO:0000256" key="6">
    <source>
        <dbReference type="ARBA" id="ARBA00022838"/>
    </source>
</evidence>
<evidence type="ECO:0000256" key="5">
    <source>
        <dbReference type="ARBA" id="ARBA00022776"/>
    </source>
</evidence>